<dbReference type="Gene3D" id="3.30.70.1070">
    <property type="entry name" value="Sporulation related repeat"/>
    <property type="match status" value="1"/>
</dbReference>
<dbReference type="Pfam" id="PF03330">
    <property type="entry name" value="DPBB_1"/>
    <property type="match status" value="1"/>
</dbReference>
<keyword evidence="4" id="KW-1003">Cell membrane</keyword>
<protein>
    <recommendedName>
        <fullName evidence="4">Endolytic peptidoglycan transglycosylase RlpA</fullName>
        <ecNumber evidence="4">4.2.2.-</ecNumber>
    </recommendedName>
</protein>
<name>A8FZ19_SHESH</name>
<dbReference type="GO" id="GO:0005886">
    <property type="term" value="C:plasma membrane"/>
    <property type="evidence" value="ECO:0007669"/>
    <property type="project" value="UniProtKB-SubCell"/>
</dbReference>
<keyword evidence="4" id="KW-0564">Palmitate</keyword>
<dbReference type="STRING" id="425104.Ssed_3488"/>
<dbReference type="GO" id="GO:0008932">
    <property type="term" value="F:lytic endotransglycosylase activity"/>
    <property type="evidence" value="ECO:0007669"/>
    <property type="project" value="UniProtKB-UniRule"/>
</dbReference>
<keyword evidence="10" id="KW-1185">Reference proteome</keyword>
<dbReference type="NCBIfam" id="TIGR00413">
    <property type="entry name" value="rlpA"/>
    <property type="match status" value="1"/>
</dbReference>
<dbReference type="GO" id="GO:0000270">
    <property type="term" value="P:peptidoglycan metabolic process"/>
    <property type="evidence" value="ECO:0007669"/>
    <property type="project" value="UniProtKB-UniRule"/>
</dbReference>
<evidence type="ECO:0000259" key="8">
    <source>
        <dbReference type="PROSITE" id="PS51724"/>
    </source>
</evidence>
<dbReference type="GO" id="GO:0009279">
    <property type="term" value="C:cell outer membrane"/>
    <property type="evidence" value="ECO:0007669"/>
    <property type="project" value="TreeGrafter"/>
</dbReference>
<reference evidence="9 10" key="1">
    <citation type="submission" date="2007-08" db="EMBL/GenBank/DDBJ databases">
        <title>Complete sequence of Shewanella sediminis HAW-EB3.</title>
        <authorList>
            <consortium name="US DOE Joint Genome Institute"/>
            <person name="Copeland A."/>
            <person name="Lucas S."/>
            <person name="Lapidus A."/>
            <person name="Barry K."/>
            <person name="Glavina del Rio T."/>
            <person name="Dalin E."/>
            <person name="Tice H."/>
            <person name="Pitluck S."/>
            <person name="Chertkov O."/>
            <person name="Brettin T."/>
            <person name="Bruce D."/>
            <person name="Detter J.C."/>
            <person name="Han C."/>
            <person name="Schmutz J."/>
            <person name="Larimer F."/>
            <person name="Land M."/>
            <person name="Hauser L."/>
            <person name="Kyrpides N."/>
            <person name="Kim E."/>
            <person name="Zhao J.-S."/>
            <person name="Richardson P."/>
        </authorList>
    </citation>
    <scope>NUCLEOTIDE SEQUENCE [LARGE SCALE GENOMIC DNA]</scope>
    <source>
        <strain evidence="9 10">HAW-EB3</strain>
    </source>
</reference>
<feature type="signal peptide" evidence="7">
    <location>
        <begin position="1"/>
        <end position="27"/>
    </location>
</feature>
<evidence type="ECO:0000256" key="2">
    <source>
        <dbReference type="ARBA" id="ARBA00023239"/>
    </source>
</evidence>
<dbReference type="Pfam" id="PF05036">
    <property type="entry name" value="SPOR"/>
    <property type="match status" value="1"/>
</dbReference>
<evidence type="ECO:0000256" key="6">
    <source>
        <dbReference type="SAM" id="MobiDB-lite"/>
    </source>
</evidence>
<dbReference type="InterPro" id="IPR009009">
    <property type="entry name" value="RlpA-like_DPBB"/>
</dbReference>
<sequence length="265" mass="29515" precursor="true">MILNKNTRWVISLFFALTLSACSSSNGGRYDMANDKAPSSAPDVTRVEDAHPKYEPYSRGGNKKNYTVLGKGYQVMDSGKGYQATGIASWYGSKFHGHLTSNGETYDMYSMSAAHKTLPLPSYVKVTNLDNSKQVIVRVNDRGPFHEGRIIDLSYAAAHRLDVLKTGTAKVEIEVIYIENPESIALAELKETKSHYIQILASSNKKKIDALAKNLETKYLIKTRLVSANNLYRLQLGPIGQRQIATKLNDKLKNDGYPQSYLISE</sequence>
<dbReference type="EMBL" id="CP000821">
    <property type="protein sequence ID" value="ABV38092.1"/>
    <property type="molecule type" value="Genomic_DNA"/>
</dbReference>
<dbReference type="RefSeq" id="WP_012143822.1">
    <property type="nucleotide sequence ID" value="NC_009831.1"/>
</dbReference>
<evidence type="ECO:0000256" key="4">
    <source>
        <dbReference type="HAMAP-Rule" id="MF_02071"/>
    </source>
</evidence>
<dbReference type="InterPro" id="IPR007730">
    <property type="entry name" value="SPOR-like_dom"/>
</dbReference>
<dbReference type="SUPFAM" id="SSF50685">
    <property type="entry name" value="Barwin-like endoglucanases"/>
    <property type="match status" value="1"/>
</dbReference>
<dbReference type="PROSITE" id="PS51257">
    <property type="entry name" value="PROKAR_LIPOPROTEIN"/>
    <property type="match status" value="1"/>
</dbReference>
<dbReference type="InterPro" id="IPR012997">
    <property type="entry name" value="RplA"/>
</dbReference>
<keyword evidence="1 7" id="KW-0732">Signal</keyword>
<dbReference type="CDD" id="cd22268">
    <property type="entry name" value="DPBB_RlpA-like"/>
    <property type="match status" value="1"/>
</dbReference>
<dbReference type="InterPro" id="IPR036908">
    <property type="entry name" value="RlpA-like_sf"/>
</dbReference>
<dbReference type="AlphaFoldDB" id="A8FZ19"/>
<dbReference type="KEGG" id="sse:Ssed_3488"/>
<organism evidence="9 10">
    <name type="scientific">Shewanella sediminis (strain HAW-EB3)</name>
    <dbReference type="NCBI Taxonomy" id="425104"/>
    <lineage>
        <taxon>Bacteria</taxon>
        <taxon>Pseudomonadati</taxon>
        <taxon>Pseudomonadota</taxon>
        <taxon>Gammaproteobacteria</taxon>
        <taxon>Alteromonadales</taxon>
        <taxon>Shewanellaceae</taxon>
        <taxon>Shewanella</taxon>
    </lineage>
</organism>
<evidence type="ECO:0000313" key="10">
    <source>
        <dbReference type="Proteomes" id="UP000002015"/>
    </source>
</evidence>
<evidence type="ECO:0000256" key="1">
    <source>
        <dbReference type="ARBA" id="ARBA00022729"/>
    </source>
</evidence>
<accession>A8FZ19</accession>
<evidence type="ECO:0000256" key="7">
    <source>
        <dbReference type="SAM" id="SignalP"/>
    </source>
</evidence>
<keyword evidence="2 4" id="KW-0456">Lyase</keyword>
<dbReference type="Proteomes" id="UP000002015">
    <property type="component" value="Chromosome"/>
</dbReference>
<dbReference type="PANTHER" id="PTHR34183:SF1">
    <property type="entry name" value="ENDOLYTIC PEPTIDOGLYCAN TRANSGLYCOSYLASE RLPA"/>
    <property type="match status" value="1"/>
</dbReference>
<dbReference type="HAMAP" id="MF_02071">
    <property type="entry name" value="RlpA"/>
    <property type="match status" value="1"/>
</dbReference>
<dbReference type="Gene3D" id="2.40.40.10">
    <property type="entry name" value="RlpA-like domain"/>
    <property type="match status" value="1"/>
</dbReference>
<dbReference type="SUPFAM" id="SSF110997">
    <property type="entry name" value="Sporulation related repeat"/>
    <property type="match status" value="1"/>
</dbReference>
<dbReference type="InterPro" id="IPR036680">
    <property type="entry name" value="SPOR-like_sf"/>
</dbReference>
<keyword evidence="3 4" id="KW-0961">Cell wall biogenesis/degradation</keyword>
<feature type="domain" description="SPOR" evidence="8">
    <location>
        <begin position="189"/>
        <end position="265"/>
    </location>
</feature>
<dbReference type="PANTHER" id="PTHR34183">
    <property type="entry name" value="ENDOLYTIC PEPTIDOGLYCAN TRANSGLYCOSYLASE RLPA"/>
    <property type="match status" value="1"/>
</dbReference>
<keyword evidence="4" id="KW-0472">Membrane</keyword>
<dbReference type="OrthoDB" id="9779128at2"/>
<comment type="subcellular location">
    <subcellularLocation>
        <location evidence="4">Cell membrane</location>
        <topology evidence="4">Lipid-anchor</topology>
    </subcellularLocation>
</comment>
<dbReference type="GO" id="GO:0042834">
    <property type="term" value="F:peptidoglycan binding"/>
    <property type="evidence" value="ECO:0007669"/>
    <property type="project" value="InterPro"/>
</dbReference>
<evidence type="ECO:0000313" key="9">
    <source>
        <dbReference type="EMBL" id="ABV38092.1"/>
    </source>
</evidence>
<proteinExistence type="inferred from homology"/>
<comment type="function">
    <text evidence="4">Lytic transglycosylase with a strong preference for naked glycan strands that lack stem peptides.</text>
</comment>
<dbReference type="EC" id="4.2.2.-" evidence="4"/>
<feature type="compositionally biased region" description="Basic and acidic residues" evidence="6">
    <location>
        <begin position="45"/>
        <end position="56"/>
    </location>
</feature>
<dbReference type="FunFam" id="2.40.40.10:FF:000003">
    <property type="entry name" value="Endolytic peptidoglycan transglycosylase RlpA"/>
    <property type="match status" value="1"/>
</dbReference>
<feature type="chain" id="PRO_5009990723" description="Endolytic peptidoglycan transglycosylase RlpA" evidence="7">
    <location>
        <begin position="28"/>
        <end position="265"/>
    </location>
</feature>
<evidence type="ECO:0000256" key="3">
    <source>
        <dbReference type="ARBA" id="ARBA00023316"/>
    </source>
</evidence>
<dbReference type="eggNOG" id="COG0797">
    <property type="taxonomic scope" value="Bacteria"/>
</dbReference>
<comment type="similarity">
    <text evidence="4 5">Belongs to the RlpA family.</text>
</comment>
<keyword evidence="4 9" id="KW-0449">Lipoprotein</keyword>
<dbReference type="GO" id="GO:0071555">
    <property type="term" value="P:cell wall organization"/>
    <property type="evidence" value="ECO:0007669"/>
    <property type="project" value="UniProtKB-KW"/>
</dbReference>
<dbReference type="HOGENOM" id="CLU_042923_3_4_6"/>
<gene>
    <name evidence="4" type="primary">rlpA</name>
    <name evidence="9" type="ordered locus">Ssed_3488</name>
</gene>
<dbReference type="InterPro" id="IPR034718">
    <property type="entry name" value="RlpA"/>
</dbReference>
<feature type="region of interest" description="Disordered" evidence="6">
    <location>
        <begin position="33"/>
        <end position="57"/>
    </location>
</feature>
<dbReference type="PROSITE" id="PS51724">
    <property type="entry name" value="SPOR"/>
    <property type="match status" value="1"/>
</dbReference>
<evidence type="ECO:0000256" key="5">
    <source>
        <dbReference type="RuleBase" id="RU003495"/>
    </source>
</evidence>